<reference evidence="5 6" key="1">
    <citation type="journal article" date="2014" name="Nat. Commun.">
        <title>Molecular traces of alternative social organization in a termite genome.</title>
        <authorList>
            <person name="Terrapon N."/>
            <person name="Li C."/>
            <person name="Robertson H.M."/>
            <person name="Ji L."/>
            <person name="Meng X."/>
            <person name="Booth W."/>
            <person name="Chen Z."/>
            <person name="Childers C.P."/>
            <person name="Glastad K.M."/>
            <person name="Gokhale K."/>
            <person name="Gowin J."/>
            <person name="Gronenberg W."/>
            <person name="Hermansen R.A."/>
            <person name="Hu H."/>
            <person name="Hunt B.G."/>
            <person name="Huylmans A.K."/>
            <person name="Khalil S.M."/>
            <person name="Mitchell R.D."/>
            <person name="Munoz-Torres M.C."/>
            <person name="Mustard J.A."/>
            <person name="Pan H."/>
            <person name="Reese J.T."/>
            <person name="Scharf M.E."/>
            <person name="Sun F."/>
            <person name="Vogel H."/>
            <person name="Xiao J."/>
            <person name="Yang W."/>
            <person name="Yang Z."/>
            <person name="Yang Z."/>
            <person name="Zhou J."/>
            <person name="Zhu J."/>
            <person name="Brent C.S."/>
            <person name="Elsik C.G."/>
            <person name="Goodisman M.A."/>
            <person name="Liberles D.A."/>
            <person name="Roe R.M."/>
            <person name="Vargo E.L."/>
            <person name="Vilcinskas A."/>
            <person name="Wang J."/>
            <person name="Bornberg-Bauer E."/>
            <person name="Korb J."/>
            <person name="Zhang G."/>
            <person name="Liebig J."/>
        </authorList>
    </citation>
    <scope>NUCLEOTIDE SEQUENCE [LARGE SCALE GENOMIC DNA]</scope>
    <source>
        <tissue evidence="5">Whole organism</tissue>
    </source>
</reference>
<dbReference type="Proteomes" id="UP000027135">
    <property type="component" value="Unassembled WGS sequence"/>
</dbReference>
<organism evidence="5 6">
    <name type="scientific">Zootermopsis nevadensis</name>
    <name type="common">Dampwood termite</name>
    <dbReference type="NCBI Taxonomy" id="136037"/>
    <lineage>
        <taxon>Eukaryota</taxon>
        <taxon>Metazoa</taxon>
        <taxon>Ecdysozoa</taxon>
        <taxon>Arthropoda</taxon>
        <taxon>Hexapoda</taxon>
        <taxon>Insecta</taxon>
        <taxon>Pterygota</taxon>
        <taxon>Neoptera</taxon>
        <taxon>Polyneoptera</taxon>
        <taxon>Dictyoptera</taxon>
        <taxon>Blattodea</taxon>
        <taxon>Blattoidea</taxon>
        <taxon>Termitoidae</taxon>
        <taxon>Termopsidae</taxon>
        <taxon>Zootermopsis</taxon>
    </lineage>
</organism>
<dbReference type="OrthoDB" id="7390288at2759"/>
<feature type="signal peptide" evidence="3">
    <location>
        <begin position="1"/>
        <end position="23"/>
    </location>
</feature>
<evidence type="ECO:0000256" key="1">
    <source>
        <dbReference type="ARBA" id="ARBA00004613"/>
    </source>
</evidence>
<dbReference type="FunCoup" id="A0A067R599">
    <property type="interactions" value="20"/>
</dbReference>
<comment type="subcellular location">
    <subcellularLocation>
        <location evidence="1">Secreted</location>
    </subcellularLocation>
</comment>
<evidence type="ECO:0000256" key="2">
    <source>
        <dbReference type="ARBA" id="ARBA00022525"/>
    </source>
</evidence>
<dbReference type="InParanoid" id="A0A067R599"/>
<dbReference type="AlphaFoldDB" id="A0A067R599"/>
<evidence type="ECO:0000313" key="6">
    <source>
        <dbReference type="Proteomes" id="UP000027135"/>
    </source>
</evidence>
<sequence length="121" mass="13456">MQVCLYLPIFVISGIWFPSTVEGAVAMMIVEPNEDHPGKCYDPETERAYAVGEKWRIGTICVEYSCSTWRENKFRISLTGCGFVKVEPPCTVVEDSGSAFPDCCPKPLCPNQSRGGMIEPR</sequence>
<accession>A0A067R599</accession>
<feature type="chain" id="PRO_5001644772" description="Single domain-containing protein" evidence="3">
    <location>
        <begin position="24"/>
        <end position="121"/>
    </location>
</feature>
<gene>
    <name evidence="5" type="ORF">L798_07830</name>
</gene>
<keyword evidence="6" id="KW-1185">Reference proteome</keyword>
<keyword evidence="3" id="KW-0732">Signal</keyword>
<protein>
    <recommendedName>
        <fullName evidence="4">Single domain-containing protein</fullName>
    </recommendedName>
</protein>
<dbReference type="InterPro" id="IPR029277">
    <property type="entry name" value="SVWC_dom"/>
</dbReference>
<evidence type="ECO:0000313" key="5">
    <source>
        <dbReference type="EMBL" id="KDR17391.1"/>
    </source>
</evidence>
<keyword evidence="2" id="KW-0964">Secreted</keyword>
<dbReference type="Pfam" id="PF15430">
    <property type="entry name" value="SVWC"/>
    <property type="match status" value="1"/>
</dbReference>
<name>A0A067R599_ZOONE</name>
<dbReference type="SMART" id="SM01318">
    <property type="entry name" value="SVWC"/>
    <property type="match status" value="1"/>
</dbReference>
<proteinExistence type="predicted"/>
<dbReference type="EMBL" id="KK852740">
    <property type="protein sequence ID" value="KDR17391.1"/>
    <property type="molecule type" value="Genomic_DNA"/>
</dbReference>
<feature type="domain" description="Single" evidence="4">
    <location>
        <begin position="40"/>
        <end position="109"/>
    </location>
</feature>
<evidence type="ECO:0000256" key="3">
    <source>
        <dbReference type="SAM" id="SignalP"/>
    </source>
</evidence>
<dbReference type="GO" id="GO:0005576">
    <property type="term" value="C:extracellular region"/>
    <property type="evidence" value="ECO:0007669"/>
    <property type="project" value="UniProtKB-SubCell"/>
</dbReference>
<evidence type="ECO:0000259" key="4">
    <source>
        <dbReference type="SMART" id="SM01318"/>
    </source>
</evidence>